<dbReference type="InterPro" id="IPR017983">
    <property type="entry name" value="GPCR_2_secretin-like_CS"/>
</dbReference>
<dbReference type="PROSITE" id="PS50837">
    <property type="entry name" value="NACHT"/>
    <property type="match status" value="1"/>
</dbReference>
<keyword evidence="19" id="KW-0807">Transducer</keyword>
<dbReference type="GO" id="GO:0004930">
    <property type="term" value="F:G protein-coupled receptor activity"/>
    <property type="evidence" value="ECO:0007669"/>
    <property type="project" value="UniProtKB-KW"/>
</dbReference>
<dbReference type="PROSITE" id="PS50227">
    <property type="entry name" value="G_PROTEIN_RECEP_F2_3"/>
    <property type="match status" value="1"/>
</dbReference>
<keyword evidence="8" id="KW-0235">DNA replication</keyword>
<dbReference type="InterPro" id="IPR001680">
    <property type="entry name" value="WD40_rpt"/>
</dbReference>
<keyword evidence="15" id="KW-0297">G-protein coupled receptor</keyword>
<dbReference type="GO" id="GO:0007166">
    <property type="term" value="P:cell surface receptor signaling pathway"/>
    <property type="evidence" value="ECO:0007669"/>
    <property type="project" value="InterPro"/>
</dbReference>
<dbReference type="PROSITE" id="PS50294">
    <property type="entry name" value="WD_REPEATS_REGION"/>
    <property type="match status" value="1"/>
</dbReference>
<keyword evidence="20" id="KW-0137">Centromere</keyword>
<keyword evidence="25" id="KW-0732">Signal</keyword>
<evidence type="ECO:0000259" key="26">
    <source>
        <dbReference type="PROSITE" id="PS50227"/>
    </source>
</evidence>
<dbReference type="InterPro" id="IPR007111">
    <property type="entry name" value="NACHT_NTPase"/>
</dbReference>
<dbReference type="Pfam" id="PF00002">
    <property type="entry name" value="7tm_2"/>
    <property type="match status" value="1"/>
</dbReference>
<feature type="transmembrane region" description="Helical" evidence="24">
    <location>
        <begin position="2035"/>
        <end position="2055"/>
    </location>
</feature>
<evidence type="ECO:0000256" key="18">
    <source>
        <dbReference type="ARBA" id="ARBA00023180"/>
    </source>
</evidence>
<dbReference type="FunFam" id="1.20.1070.10:FF:001229">
    <property type="entry name" value="Uncharacterized protein"/>
    <property type="match status" value="1"/>
</dbReference>
<dbReference type="InterPro" id="IPR000832">
    <property type="entry name" value="GPCR_2_secretin-like"/>
</dbReference>
<evidence type="ECO:0000256" key="25">
    <source>
        <dbReference type="SAM" id="SignalP"/>
    </source>
</evidence>
<dbReference type="Pfam" id="PF05018">
    <property type="entry name" value="CFA20_dom"/>
    <property type="match status" value="1"/>
</dbReference>
<evidence type="ECO:0000256" key="1">
    <source>
        <dbReference type="ARBA" id="ARBA00004141"/>
    </source>
</evidence>
<dbReference type="InterPro" id="IPR001879">
    <property type="entry name" value="GPCR_2_extracellular_dom"/>
</dbReference>
<evidence type="ECO:0000256" key="15">
    <source>
        <dbReference type="ARBA" id="ARBA00023040"/>
    </source>
</evidence>
<dbReference type="GO" id="GO:0005524">
    <property type="term" value="F:ATP binding"/>
    <property type="evidence" value="ECO:0007669"/>
    <property type="project" value="UniProtKB-KW"/>
</dbReference>
<keyword evidence="6 22" id="KW-0853">WD repeat</keyword>
<dbReference type="EMBL" id="JAPTMU010000007">
    <property type="protein sequence ID" value="KAJ4940735.1"/>
    <property type="molecule type" value="Genomic_DNA"/>
</dbReference>
<organism evidence="29 30">
    <name type="scientific">Pogonophryne albipinna</name>
    <dbReference type="NCBI Taxonomy" id="1090488"/>
    <lineage>
        <taxon>Eukaryota</taxon>
        <taxon>Metazoa</taxon>
        <taxon>Chordata</taxon>
        <taxon>Craniata</taxon>
        <taxon>Vertebrata</taxon>
        <taxon>Euteleostomi</taxon>
        <taxon>Actinopterygii</taxon>
        <taxon>Neopterygii</taxon>
        <taxon>Teleostei</taxon>
        <taxon>Neoteleostei</taxon>
        <taxon>Acanthomorphata</taxon>
        <taxon>Eupercaria</taxon>
        <taxon>Perciformes</taxon>
        <taxon>Notothenioidei</taxon>
        <taxon>Pogonophryne</taxon>
    </lineage>
</organism>
<dbReference type="InterPro" id="IPR041267">
    <property type="entry name" value="NLRP_HD2"/>
</dbReference>
<evidence type="ECO:0000256" key="5">
    <source>
        <dbReference type="ARBA" id="ARBA00015536"/>
    </source>
</evidence>
<dbReference type="InterPro" id="IPR041075">
    <property type="entry name" value="NOD1/2_WH"/>
</dbReference>
<dbReference type="FunFam" id="2.130.10.10:FF:001417">
    <property type="entry name" value="WD repeat domain 90"/>
    <property type="match status" value="1"/>
</dbReference>
<keyword evidence="13" id="KW-0158">Chromosome</keyword>
<feature type="signal peptide" evidence="25">
    <location>
        <begin position="1"/>
        <end position="19"/>
    </location>
</feature>
<dbReference type="GO" id="GO:0006260">
    <property type="term" value="P:DNA replication"/>
    <property type="evidence" value="ECO:0007669"/>
    <property type="project" value="UniProtKB-KW"/>
</dbReference>
<keyword evidence="12" id="KW-0067">ATP-binding</keyword>
<dbReference type="Proteomes" id="UP001219934">
    <property type="component" value="Unassembled WGS sequence"/>
</dbReference>
<dbReference type="SUPFAM" id="SSF50978">
    <property type="entry name" value="WD40 repeat-like"/>
    <property type="match status" value="1"/>
</dbReference>
<feature type="chain" id="PRO_5042183735" description="Leucine-rich repeat and WD repeat-containing protein 1" evidence="25">
    <location>
        <begin position="20"/>
        <end position="3074"/>
    </location>
</feature>
<dbReference type="GO" id="GO:0016020">
    <property type="term" value="C:membrane"/>
    <property type="evidence" value="ECO:0007669"/>
    <property type="project" value="UniProtKB-SubCell"/>
</dbReference>
<keyword evidence="13" id="KW-0779">Telomere</keyword>
<evidence type="ECO:0000256" key="17">
    <source>
        <dbReference type="ARBA" id="ARBA00023170"/>
    </source>
</evidence>
<evidence type="ECO:0000256" key="22">
    <source>
        <dbReference type="PROSITE-ProRule" id="PRU00221"/>
    </source>
</evidence>
<evidence type="ECO:0000259" key="28">
    <source>
        <dbReference type="PROSITE" id="PS50837"/>
    </source>
</evidence>
<dbReference type="Gene3D" id="1.20.1070.10">
    <property type="entry name" value="Rhodopsin 7-helix transmembrane proteins"/>
    <property type="match status" value="1"/>
</dbReference>
<keyword evidence="17" id="KW-0675">Receptor</keyword>
<evidence type="ECO:0000256" key="19">
    <source>
        <dbReference type="ARBA" id="ARBA00023224"/>
    </source>
</evidence>
<dbReference type="Pfam" id="PF00400">
    <property type="entry name" value="WD40"/>
    <property type="match status" value="2"/>
</dbReference>
<dbReference type="InterPro" id="IPR017981">
    <property type="entry name" value="GPCR_2-like_7TM"/>
</dbReference>
<comment type="similarity">
    <text evidence="4">Belongs to the LRWD1 family.</text>
</comment>
<dbReference type="Pfam" id="PF23393">
    <property type="entry name" value="Beta-prop_WDR90_POC16_2nd"/>
    <property type="match status" value="1"/>
</dbReference>
<dbReference type="InterPro" id="IPR032675">
    <property type="entry name" value="LRR_dom_sf"/>
</dbReference>
<evidence type="ECO:0000256" key="4">
    <source>
        <dbReference type="ARBA" id="ARBA00007545"/>
    </source>
</evidence>
<dbReference type="Pfam" id="PF02793">
    <property type="entry name" value="HRM"/>
    <property type="match status" value="1"/>
</dbReference>
<dbReference type="Gene3D" id="3.40.50.300">
    <property type="entry name" value="P-loop containing nucleotide triphosphate hydrolases"/>
    <property type="match status" value="1"/>
</dbReference>
<evidence type="ECO:0000256" key="16">
    <source>
        <dbReference type="ARBA" id="ARBA00023136"/>
    </source>
</evidence>
<evidence type="ECO:0000256" key="3">
    <source>
        <dbReference type="ARBA" id="ARBA00004629"/>
    </source>
</evidence>
<feature type="compositionally biased region" description="Polar residues" evidence="23">
    <location>
        <begin position="2487"/>
        <end position="2507"/>
    </location>
</feature>
<comment type="caution">
    <text evidence="29">The sequence shown here is derived from an EMBL/GenBank/DDBJ whole genome shotgun (WGS) entry which is preliminary data.</text>
</comment>
<keyword evidence="10" id="KW-0547">Nucleotide-binding</keyword>
<feature type="domain" description="G-protein coupled receptors family 2 profile 2" evidence="27">
    <location>
        <begin position="2033"/>
        <end position="2165"/>
    </location>
</feature>
<gene>
    <name evidence="29" type="ORF">JOQ06_027030</name>
</gene>
<keyword evidence="9" id="KW-0677">Repeat</keyword>
<protein>
    <recommendedName>
        <fullName evidence="5">Leucine-rich repeat and WD repeat-containing protein 1</fullName>
    </recommendedName>
    <alternativeName>
        <fullName evidence="21">Origin recognition complex-associated protein</fullName>
    </alternativeName>
</protein>
<dbReference type="Pfam" id="PF05729">
    <property type="entry name" value="NACHT"/>
    <property type="match status" value="1"/>
</dbReference>
<feature type="transmembrane region" description="Helical" evidence="24">
    <location>
        <begin position="2132"/>
        <end position="2151"/>
    </location>
</feature>
<feature type="repeat" description="WD" evidence="22">
    <location>
        <begin position="2986"/>
        <end position="3027"/>
    </location>
</feature>
<keyword evidence="7 24" id="KW-0812">Transmembrane</keyword>
<accession>A0AAD6FPP7</accession>
<dbReference type="SUPFAM" id="SSF111418">
    <property type="entry name" value="Hormone receptor domain"/>
    <property type="match status" value="1"/>
</dbReference>
<feature type="transmembrane region" description="Helical" evidence="24">
    <location>
        <begin position="1340"/>
        <end position="1362"/>
    </location>
</feature>
<dbReference type="PANTHER" id="PTHR37397">
    <property type="entry name" value="SI:CH211-183D21.1"/>
    <property type="match status" value="1"/>
</dbReference>
<feature type="region of interest" description="Disordered" evidence="23">
    <location>
        <begin position="909"/>
        <end position="935"/>
    </location>
</feature>
<keyword evidence="30" id="KW-1185">Reference proteome</keyword>
<comment type="subcellular location">
    <subcellularLocation>
        <location evidence="3">Chromosome</location>
        <location evidence="3">Centromere</location>
        <location evidence="3">Kinetochore</location>
    </subcellularLocation>
    <subcellularLocation>
        <location evidence="2">Chromosome</location>
        <location evidence="2">Telomere</location>
    </subcellularLocation>
    <subcellularLocation>
        <location evidence="1">Membrane</location>
        <topology evidence="1">Multi-pass membrane protein</topology>
    </subcellularLocation>
</comment>
<evidence type="ECO:0000259" key="27">
    <source>
        <dbReference type="PROSITE" id="PS50261"/>
    </source>
</evidence>
<dbReference type="InterPro" id="IPR001611">
    <property type="entry name" value="Leu-rich_rpt"/>
</dbReference>
<feature type="region of interest" description="Disordered" evidence="23">
    <location>
        <begin position="2481"/>
        <end position="2508"/>
    </location>
</feature>
<dbReference type="Gene3D" id="4.10.1240.10">
    <property type="entry name" value="GPCR, family 2, extracellular hormone receptor domain"/>
    <property type="match status" value="1"/>
</dbReference>
<feature type="non-terminal residue" evidence="29">
    <location>
        <position position="3074"/>
    </location>
</feature>
<evidence type="ECO:0000256" key="11">
    <source>
        <dbReference type="ARBA" id="ARBA00022838"/>
    </source>
</evidence>
<dbReference type="Gene3D" id="3.80.10.10">
    <property type="entry name" value="Ribonuclease Inhibitor"/>
    <property type="match status" value="3"/>
</dbReference>
<dbReference type="InterPro" id="IPR011047">
    <property type="entry name" value="Quinoprotein_ADH-like_sf"/>
</dbReference>
<name>A0AAD6FPP7_9TELE</name>
<evidence type="ECO:0000256" key="23">
    <source>
        <dbReference type="SAM" id="MobiDB-lite"/>
    </source>
</evidence>
<dbReference type="InterPro" id="IPR015943">
    <property type="entry name" value="WD40/YVTN_repeat-like_dom_sf"/>
</dbReference>
<dbReference type="InterPro" id="IPR036445">
    <property type="entry name" value="GPCR_2_extracell_dom_sf"/>
</dbReference>
<dbReference type="SMART" id="SM00008">
    <property type="entry name" value="HormR"/>
    <property type="match status" value="1"/>
</dbReference>
<dbReference type="PRINTS" id="PR00249">
    <property type="entry name" value="GPCRSECRETIN"/>
</dbReference>
<feature type="transmembrane region" description="Helical" evidence="24">
    <location>
        <begin position="852"/>
        <end position="877"/>
    </location>
</feature>
<evidence type="ECO:0000256" key="9">
    <source>
        <dbReference type="ARBA" id="ARBA00022737"/>
    </source>
</evidence>
<reference evidence="29" key="1">
    <citation type="submission" date="2022-11" db="EMBL/GenBank/DDBJ databases">
        <title>Chromosome-level genome of Pogonophryne albipinna.</title>
        <authorList>
            <person name="Jo E."/>
        </authorList>
    </citation>
    <scope>NUCLEOTIDE SEQUENCE</scope>
    <source>
        <strain evidence="29">SGF0006</strain>
        <tissue evidence="29">Muscle</tissue>
    </source>
</reference>
<dbReference type="InterPro" id="IPR027417">
    <property type="entry name" value="P-loop_NTPase"/>
</dbReference>
<feature type="repeat" description="WD" evidence="22">
    <location>
        <begin position="2903"/>
        <end position="2944"/>
    </location>
</feature>
<dbReference type="SMART" id="SM00320">
    <property type="entry name" value="WD40"/>
    <property type="match status" value="8"/>
</dbReference>
<dbReference type="PROSITE" id="PS50261">
    <property type="entry name" value="G_PROTEIN_RECEP_F2_4"/>
    <property type="match status" value="1"/>
</dbReference>
<dbReference type="SUPFAM" id="SSF52047">
    <property type="entry name" value="RNI-like"/>
    <property type="match status" value="1"/>
</dbReference>
<sequence>MVVSLAYVACLCLVVVVRGDPCLIISEINADNPRLDTTEFVELYHTSGQRSSLDGYTLVFFNGNGNIAYKVLDLKGHSTNDRGFFLVGSVDMLPKPAILLPPNTVQNGPDAIVLYHTSASRYNEKMNVTAFGMVDAVVYMTRRTGGAEFLAETLTPGEPAFVEDESTLEGDESIERCLLSEDRWGFQVSSPSPGQRNNCTPPAAPATIPVITELKLGGGQVDGFVELTEAPTAGPLALVVLDGRTDRVSVSVDVNLETSRNGLISVNIEKSFMKGDDSGAVAIYSGRAVDFPLGSPLSQIQPLDAFVFAGPGNKPSANLTETLIPGREPYQLSNRQDTKRVSSINLREGGYYLSRCGVATWARDPGVFWEAPLTPAQPNQCPWPKICPHSMVTPGGTDSPPHLPPWGNSDFLINELNTDTPGAAEDGEYIELWHPSGRRVSLQGIWILLFSAHNNKPYREISLSGHYTTSKGYFLLGSDRLVPAPSLRLPPNTIQNGPDAVALYRSPYGPPSASQRGIPTKGLMDAVVYRQRGSDKEAQDLSKALTPGQLPLLEDPEVLPGDEALSRCRGLYPYDLSAFSVAPPTPLRENICPRPPPAPEGVVISEVASSHWTNHNQQRSFVELHGPPRTDLLGLVLSVFDQEHSGTVIAMPLTGSVDDDGLYVVGNVTGADQTFLEGSSVPARGAVVLCYDLFSVCRAGTALTNSSLRDVLVFSENQQLLSSLSSSRGRQVIPAASSAFSSHIDLCLGPLPSDAQPQPPGECSGLIQGKRVAEVAEYLEQKCHCGISALYLQGANFSCVSGWLRVWGNIQALSDHQKALIIQTSHTSPSSAQGDFCSAPTTGRYSGTASALGLQIGLIVAVLLLLGLGAALFTYFYRRRRPMDYYTMELSEHAEGLCFQDNNGGRPQSIRVGSASHPLTPTDRFNKPETKPGASGGQNIFRFLMERRAHYDSILDRSKRITWQDDCYVDLQSTPCSVSSKAETEELGWIQKHQDQLQRFITTSFLEEMMTHLGKMDLLNSAEETKVKEAGRLQDQVNMFTSIVSGKDSQGSDALRAFVQSSNSQVAQLIINHESMVKEHKEVLLRRHEQYRDRDSSICPKLNISSRTLLLVDGLSDIQQKEHDLMQVGATRGRKRNHLRPLGLTKLLEPLTRVSLPPRVSLTVGVAGIGKTTWVRHFLRQWSQGAICTDVSFILPFTFCELNSLEKVSAERLVKMAFPHLTDPGLVLSSSCRTLLILDGLDEFRCTLNFSDAAPCSDPKKEVSIDDLVTNIIRGNLLPDVAVWVTSRPGVASLIPGGLVDRVTEIPGFSSKDIQLFLNHHFSERDFSSKIWAHLESNKILMVMCYIPCISWIVADTLMYIMQSETQESLPRTWTELYAHFCSMKAEVGEPRGREPVKMEQLHGTNRKLLGNLGRLAFYGLLKHKYTFSEQDLRAYGIDLLLTQCSLGAGVLVREESALSTTYRFTHLTLQEFLAATFYHISSKRALFDLFSESTMSWPKIGFQNHFKSAFQHSQQAEDGHLDVFVRFLTGLLCPAAIKPLAGLLALGKDDGNQKAWAAGFLQGLLVSGGAVVSLRSVNLAYCLQELQHTELLRSVEEDLQLGSLAGKLTRAHCVVLGYLLHVSAECSEQTNLSGSLNYATVKCLLPQLLYCSFLRLENNHFKDDVMELLGSLLSAKDCHIQKISLAENAISNKGAKALSRALLVNRTLTSLNLRNNNIGSKGAKFLAEALKMNQVLVSINFQNNSIEEEGAQALAEVLHCNRKLVSLNLRKNMVGAGGAKRIAEALKTNRTLTKLILCSNQLGDKGTVALAEALTVNHTLLSLQLQSNSISNKGMTALTKALRVNRGLVSLNLRENSIGVEGAKNMAQALHENNSLQDLDVSKEEEHLTAVMDRAQQITALFCLMLLKLPKCAMASGKVLEETYLKWVQYKDDCVKMIENEPLPQGLFCNRTFDRYACWPDTPAGSMVNISCPFFLPWYDKVLQGAVRRLCGSDGLWEREDNGQVWRDMTQCEEEKEVTSQELWFKQLMLSFRMLYTFGYSLSLFTLITALIILMSLRNLRCTRNYIHANLFLSLILRAVSVIIKDTMLDRHWGREIMKQTDVKDMLSDEAAIGCRIAQVVMQYCVLANHYWFFGEAIYLYSVLIASVFIDNNKYLPYICLGWGWQHPYVNIFKHVRVEDWKRSGKEGEVSTCTDKRLKCSVFRIRGPVPANSFIKIPKNINQSLGLTGRFFYLLFRPTPGKYFVVHLDVSVEEGQVVRISFSNMFKEFKSTATWLQFPFLCGAAKDSVYESTAKSARHGLVGPAPTSVRWTCLTLDLQYTLSVYLNRCYSQLKSIKLCANMAVKNMFTSNLLLDPGLSFSEAKLMGLVSSEGTGPVPRDMSFPVPKGGSWHDLYDHIRFPSEGTKLPFDSIQKDPPRPEASCVSDQRRPIGEEPCFVSLSKPVQDRVSLIQQITAPKSNPRNQPPMVVTEIPELGLVSTHHSDDSLGQNTDQHQQETTSSEQFTSRPFWDTDDGGVHVHLHPDDGFSQHGEESELEVACTPVPRPVHLSSNESRQQKLLPDPILRLNRIIGFGGATTKYALWSKSGDEVVYPCHAIIVSMKISPNQQRFFIGHTDKVSALAFNGNTTLLASAQTGSHSVVRVWDYHKGKCLAMSRIHAHSLSSLSFSYSGGILCGVGKDSHNKTMVVVWNTMNVSKGGEVSIIAKAHTDVDIHTMKVAFFDDTRMVSCGRDNIRLWRVRNGTLRSCPVNLGEYHSLDFTDVAFEEGNSFHQHLDDRTLFASSRSGYIFEIDYSRVVVRNVRRLLPAQQQHADHREKQTFNSGPGIAINSISVSSSFCATGSEDGFLRLWPLDFSAVFLEAEHEGPVSLVSVSSDSLQVLAATSTGNLGFLDVSSRGYNTLMRSHTDTVLGFSVDGIRRHLTSASSDGTVRIWNMDSLHQLYDFASEDSPCSVAFHPSEQVFSCGFSSGIVRVFDISAAKLLAEHKQHRGEVVGLAFSPDGEFMYSADSQGSLALYNASEEDLNVIRVVCNVVARGTEHAPDALTVSSDSCCLAFIGPSEYIVTIADSRSLDE</sequence>
<dbReference type="SMART" id="SM00368">
    <property type="entry name" value="LRR_RI"/>
    <property type="match status" value="7"/>
</dbReference>
<evidence type="ECO:0000256" key="12">
    <source>
        <dbReference type="ARBA" id="ARBA00022840"/>
    </source>
</evidence>
<evidence type="ECO:0000256" key="24">
    <source>
        <dbReference type="SAM" id="Phobius"/>
    </source>
</evidence>
<dbReference type="GO" id="GO:0000781">
    <property type="term" value="C:chromosome, telomeric region"/>
    <property type="evidence" value="ECO:0007669"/>
    <property type="project" value="UniProtKB-SubCell"/>
</dbReference>
<evidence type="ECO:0000313" key="30">
    <source>
        <dbReference type="Proteomes" id="UP001219934"/>
    </source>
</evidence>
<evidence type="ECO:0000256" key="13">
    <source>
        <dbReference type="ARBA" id="ARBA00022895"/>
    </source>
</evidence>
<evidence type="ECO:0000256" key="7">
    <source>
        <dbReference type="ARBA" id="ARBA00022692"/>
    </source>
</evidence>
<dbReference type="Pfam" id="PF17779">
    <property type="entry name" value="WHD_NOD2"/>
    <property type="match status" value="1"/>
</dbReference>
<keyword evidence="18" id="KW-0325">Glycoprotein</keyword>
<dbReference type="PROSITE" id="PS00678">
    <property type="entry name" value="WD_REPEATS_1"/>
    <property type="match status" value="1"/>
</dbReference>
<evidence type="ECO:0000256" key="14">
    <source>
        <dbReference type="ARBA" id="ARBA00022989"/>
    </source>
</evidence>
<evidence type="ECO:0000256" key="2">
    <source>
        <dbReference type="ARBA" id="ARBA00004574"/>
    </source>
</evidence>
<dbReference type="InterPro" id="IPR019775">
    <property type="entry name" value="WD40_repeat_CS"/>
</dbReference>
<feature type="domain" description="NACHT" evidence="28">
    <location>
        <begin position="1159"/>
        <end position="1290"/>
    </location>
</feature>
<dbReference type="SUPFAM" id="SSF50998">
    <property type="entry name" value="Quinoprotein alcohol dehydrogenase-like"/>
    <property type="match status" value="1"/>
</dbReference>
<dbReference type="Pfam" id="PF13516">
    <property type="entry name" value="LRR_6"/>
    <property type="match status" value="5"/>
</dbReference>
<dbReference type="InterPro" id="IPR007714">
    <property type="entry name" value="CFA20_dom"/>
</dbReference>
<dbReference type="PANTHER" id="PTHR37397:SF1">
    <property type="entry name" value="LTD DOMAIN-CONTAINING PROTEIN"/>
    <property type="match status" value="1"/>
</dbReference>
<feature type="domain" description="G-protein coupled receptors family 2 profile 1" evidence="26">
    <location>
        <begin position="1934"/>
        <end position="2017"/>
    </location>
</feature>
<keyword evidence="16 24" id="KW-0472">Membrane</keyword>
<evidence type="ECO:0000256" key="8">
    <source>
        <dbReference type="ARBA" id="ARBA00022705"/>
    </source>
</evidence>
<evidence type="ECO:0000256" key="20">
    <source>
        <dbReference type="ARBA" id="ARBA00023328"/>
    </source>
</evidence>
<keyword evidence="11" id="KW-0995">Kinetochore</keyword>
<dbReference type="PROSITE" id="PS00649">
    <property type="entry name" value="G_PROTEIN_RECEP_F2_1"/>
    <property type="match status" value="1"/>
</dbReference>
<dbReference type="InterPro" id="IPR055441">
    <property type="entry name" value="Beta-prop_WDR90_POC16_2nd"/>
</dbReference>
<dbReference type="GO" id="GO:0000776">
    <property type="term" value="C:kinetochore"/>
    <property type="evidence" value="ECO:0007669"/>
    <property type="project" value="UniProtKB-KW"/>
</dbReference>
<dbReference type="PROSITE" id="PS50082">
    <property type="entry name" value="WD_REPEATS_2"/>
    <property type="match status" value="2"/>
</dbReference>
<dbReference type="Gene3D" id="2.130.10.10">
    <property type="entry name" value="YVTN repeat-like/Quinoprotein amine dehydrogenase"/>
    <property type="match status" value="2"/>
</dbReference>
<dbReference type="InterPro" id="IPR036322">
    <property type="entry name" value="WD40_repeat_dom_sf"/>
</dbReference>
<evidence type="ECO:0000313" key="29">
    <source>
        <dbReference type="EMBL" id="KAJ4940735.1"/>
    </source>
</evidence>
<evidence type="ECO:0000256" key="10">
    <source>
        <dbReference type="ARBA" id="ARBA00022741"/>
    </source>
</evidence>
<keyword evidence="14 24" id="KW-1133">Transmembrane helix</keyword>
<proteinExistence type="inferred from homology"/>
<dbReference type="Pfam" id="PF17776">
    <property type="entry name" value="NLRC4_HD2"/>
    <property type="match status" value="1"/>
</dbReference>
<evidence type="ECO:0000256" key="6">
    <source>
        <dbReference type="ARBA" id="ARBA00022574"/>
    </source>
</evidence>
<evidence type="ECO:0000256" key="21">
    <source>
        <dbReference type="ARBA" id="ARBA00033046"/>
    </source>
</evidence>